<dbReference type="InterPro" id="IPR043428">
    <property type="entry name" value="LivM-like"/>
</dbReference>
<dbReference type="PANTHER" id="PTHR30482:SF18">
    <property type="entry name" value="BRANCHED AMINO ACID TRANSPORT SYSTEM PERMEASE"/>
    <property type="match status" value="1"/>
</dbReference>
<keyword evidence="3 7" id="KW-0812">Transmembrane</keyword>
<evidence type="ECO:0000256" key="1">
    <source>
        <dbReference type="ARBA" id="ARBA00004651"/>
    </source>
</evidence>
<evidence type="ECO:0000313" key="9">
    <source>
        <dbReference type="Proteomes" id="UP000377595"/>
    </source>
</evidence>
<accession>A0A5M3X8V2</accession>
<gene>
    <name evidence="8" type="ORF">Aple_004190</name>
</gene>
<keyword evidence="9" id="KW-1185">Reference proteome</keyword>
<organism evidence="8 9">
    <name type="scientific">Acrocarpospora pleiomorpha</name>
    <dbReference type="NCBI Taxonomy" id="90975"/>
    <lineage>
        <taxon>Bacteria</taxon>
        <taxon>Bacillati</taxon>
        <taxon>Actinomycetota</taxon>
        <taxon>Actinomycetes</taxon>
        <taxon>Streptosporangiales</taxon>
        <taxon>Streptosporangiaceae</taxon>
        <taxon>Acrocarpospora</taxon>
    </lineage>
</organism>
<dbReference type="CDD" id="cd06581">
    <property type="entry name" value="TM_PBP1_LivM_like"/>
    <property type="match status" value="1"/>
</dbReference>
<evidence type="ECO:0000256" key="3">
    <source>
        <dbReference type="ARBA" id="ARBA00022692"/>
    </source>
</evidence>
<evidence type="ECO:0000256" key="4">
    <source>
        <dbReference type="ARBA" id="ARBA00022989"/>
    </source>
</evidence>
<dbReference type="InterPro" id="IPR001851">
    <property type="entry name" value="ABC_transp_permease"/>
</dbReference>
<keyword evidence="4 7" id="KW-1133">Transmembrane helix</keyword>
<comment type="caution">
    <text evidence="8">The sequence shown here is derived from an EMBL/GenBank/DDBJ whole genome shotgun (WGS) entry which is preliminary data.</text>
</comment>
<keyword evidence="5 7" id="KW-0472">Membrane</keyword>
<feature type="transmembrane region" description="Helical" evidence="7">
    <location>
        <begin position="313"/>
        <end position="334"/>
    </location>
</feature>
<keyword evidence="2" id="KW-1003">Cell membrane</keyword>
<dbReference type="RefSeq" id="WP_155342679.1">
    <property type="nucleotide sequence ID" value="NZ_BAAAHM010000001.1"/>
</dbReference>
<feature type="transmembrane region" description="Helical" evidence="7">
    <location>
        <begin position="284"/>
        <end position="301"/>
    </location>
</feature>
<reference evidence="8 9" key="1">
    <citation type="submission" date="2019-10" db="EMBL/GenBank/DDBJ databases">
        <title>Whole genome shotgun sequence of Acrocarpospora pleiomorpha NBRC 16267.</title>
        <authorList>
            <person name="Ichikawa N."/>
            <person name="Kimura A."/>
            <person name="Kitahashi Y."/>
            <person name="Komaki H."/>
            <person name="Oguchi A."/>
        </authorList>
    </citation>
    <scope>NUCLEOTIDE SEQUENCE [LARGE SCALE GENOMIC DNA]</scope>
    <source>
        <strain evidence="8 9">NBRC 16267</strain>
    </source>
</reference>
<evidence type="ECO:0000256" key="2">
    <source>
        <dbReference type="ARBA" id="ARBA00022475"/>
    </source>
</evidence>
<feature type="transmembrane region" description="Helical" evidence="7">
    <location>
        <begin position="258"/>
        <end position="277"/>
    </location>
</feature>
<feature type="transmembrane region" description="Helical" evidence="7">
    <location>
        <begin position="108"/>
        <end position="129"/>
    </location>
</feature>
<evidence type="ECO:0000313" key="8">
    <source>
        <dbReference type="EMBL" id="GES17524.1"/>
    </source>
</evidence>
<dbReference type="GO" id="GO:0005886">
    <property type="term" value="C:plasma membrane"/>
    <property type="evidence" value="ECO:0007669"/>
    <property type="project" value="UniProtKB-SubCell"/>
</dbReference>
<dbReference type="Pfam" id="PF02653">
    <property type="entry name" value="BPD_transp_2"/>
    <property type="match status" value="1"/>
</dbReference>
<dbReference type="Proteomes" id="UP000377595">
    <property type="component" value="Unassembled WGS sequence"/>
</dbReference>
<evidence type="ECO:0008006" key="10">
    <source>
        <dbReference type="Google" id="ProtNLM"/>
    </source>
</evidence>
<evidence type="ECO:0000256" key="7">
    <source>
        <dbReference type="SAM" id="Phobius"/>
    </source>
</evidence>
<name>A0A5M3X8V2_9ACTN</name>
<feature type="transmembrane region" description="Helical" evidence="7">
    <location>
        <begin position="58"/>
        <end position="78"/>
    </location>
</feature>
<feature type="transmembrane region" description="Helical" evidence="7">
    <location>
        <begin position="136"/>
        <end position="155"/>
    </location>
</feature>
<protein>
    <recommendedName>
        <fullName evidence="10">Branched-chain amino acid ABC transporter permease</fullName>
    </recommendedName>
</protein>
<feature type="region of interest" description="Disordered" evidence="6">
    <location>
        <begin position="1"/>
        <end position="21"/>
    </location>
</feature>
<dbReference type="OrthoDB" id="9814461at2"/>
<dbReference type="PANTHER" id="PTHR30482">
    <property type="entry name" value="HIGH-AFFINITY BRANCHED-CHAIN AMINO ACID TRANSPORT SYSTEM PERMEASE"/>
    <property type="match status" value="1"/>
</dbReference>
<feature type="transmembrane region" description="Helical" evidence="7">
    <location>
        <begin position="235"/>
        <end position="252"/>
    </location>
</feature>
<dbReference type="GO" id="GO:0015658">
    <property type="term" value="F:branched-chain amino acid transmembrane transporter activity"/>
    <property type="evidence" value="ECO:0007669"/>
    <property type="project" value="InterPro"/>
</dbReference>
<comment type="subcellular location">
    <subcellularLocation>
        <location evidence="1">Cell membrane</location>
        <topology evidence="1">Multi-pass membrane protein</topology>
    </subcellularLocation>
</comment>
<feature type="transmembrane region" description="Helical" evidence="7">
    <location>
        <begin position="186"/>
        <end position="205"/>
    </location>
</feature>
<dbReference type="EMBL" id="BLAF01000004">
    <property type="protein sequence ID" value="GES17524.1"/>
    <property type="molecule type" value="Genomic_DNA"/>
</dbReference>
<feature type="transmembrane region" description="Helical" evidence="7">
    <location>
        <begin position="31"/>
        <end position="52"/>
    </location>
</feature>
<proteinExistence type="predicted"/>
<evidence type="ECO:0000256" key="6">
    <source>
        <dbReference type="SAM" id="MobiDB-lite"/>
    </source>
</evidence>
<evidence type="ECO:0000256" key="5">
    <source>
        <dbReference type="ARBA" id="ARBA00023136"/>
    </source>
</evidence>
<dbReference type="AlphaFoldDB" id="A0A5M3X8V2"/>
<sequence length="345" mass="35659">MTPTHSDAPAARTSGASSTETVTGTAHVERLLAWGWQPAAIVVWIFVATPLFGGSNVYPLLVLAGIYGIAVVGVSLLAGLGGQMTLGHAVFMAMGAYASALATTRWGLSPLVGVALGIAAALTLALVTSPILRLRGWYLAMATAAFSFLLQQVLVNLSDLTGGNNGIFGIPPLSAGGFEVTGEKSYFIFSWATVLVLFLLGRNIARSRFGRSLTAIHKDTDAAATVGINPARAKAVLWLVAAVPAAFAGSVFAHYSAFIAPTDFAFATSLLLFLPVLVGGERSIFAGLVMVTVFVATSAYVTQTLTAELLEAIAVIVICLLSPHGLAGLASSALGRLRAIGRRDA</sequence>